<evidence type="ECO:0000313" key="14">
    <source>
        <dbReference type="Proteomes" id="UP000824005"/>
    </source>
</evidence>
<evidence type="ECO:0000313" key="13">
    <source>
        <dbReference type="EMBL" id="HIY65547.1"/>
    </source>
</evidence>
<dbReference type="Pfam" id="PF01163">
    <property type="entry name" value="RIO1"/>
    <property type="match status" value="1"/>
</dbReference>
<dbReference type="Proteomes" id="UP000824005">
    <property type="component" value="Unassembled WGS sequence"/>
</dbReference>
<comment type="catalytic activity">
    <reaction evidence="11">
        <text>L-seryl-[protein] + ATP = O-phospho-L-seryl-[protein] + ADP + H(+)</text>
        <dbReference type="Rhea" id="RHEA:17989"/>
        <dbReference type="Rhea" id="RHEA-COMP:9863"/>
        <dbReference type="Rhea" id="RHEA-COMP:11604"/>
        <dbReference type="ChEBI" id="CHEBI:15378"/>
        <dbReference type="ChEBI" id="CHEBI:29999"/>
        <dbReference type="ChEBI" id="CHEBI:30616"/>
        <dbReference type="ChEBI" id="CHEBI:83421"/>
        <dbReference type="ChEBI" id="CHEBI:456216"/>
        <dbReference type="EC" id="2.7.11.1"/>
    </reaction>
</comment>
<dbReference type="AlphaFoldDB" id="A0A9D1YUU0"/>
<comment type="similarity">
    <text evidence="1">Belongs to the protein kinase superfamily. RIO-type Ser/Thr kinase family.</text>
</comment>
<keyword evidence="3 13" id="KW-0723">Serine/threonine-protein kinase</keyword>
<evidence type="ECO:0000259" key="12">
    <source>
        <dbReference type="SMART" id="SM00090"/>
    </source>
</evidence>
<dbReference type="GO" id="GO:0046872">
    <property type="term" value="F:metal ion binding"/>
    <property type="evidence" value="ECO:0007669"/>
    <property type="project" value="UniProtKB-KW"/>
</dbReference>
<keyword evidence="9" id="KW-0460">Magnesium</keyword>
<dbReference type="PANTHER" id="PTHR45723">
    <property type="entry name" value="SERINE/THREONINE-PROTEIN KINASE RIO1"/>
    <property type="match status" value="1"/>
</dbReference>
<keyword evidence="6" id="KW-0547">Nucleotide-binding</keyword>
<evidence type="ECO:0000256" key="2">
    <source>
        <dbReference type="ARBA" id="ARBA00012513"/>
    </source>
</evidence>
<evidence type="ECO:0000256" key="5">
    <source>
        <dbReference type="ARBA" id="ARBA00022723"/>
    </source>
</evidence>
<dbReference type="InterPro" id="IPR018934">
    <property type="entry name" value="RIO_dom"/>
</dbReference>
<keyword evidence="7 13" id="KW-0418">Kinase</keyword>
<keyword evidence="5" id="KW-0479">Metal-binding</keyword>
<dbReference type="EMBL" id="DXDC01000134">
    <property type="protein sequence ID" value="HIY65547.1"/>
    <property type="molecule type" value="Genomic_DNA"/>
</dbReference>
<feature type="domain" description="RIO kinase" evidence="12">
    <location>
        <begin position="24"/>
        <end position="275"/>
    </location>
</feature>
<evidence type="ECO:0000256" key="11">
    <source>
        <dbReference type="ARBA" id="ARBA00048679"/>
    </source>
</evidence>
<dbReference type="Gene3D" id="1.10.510.10">
    <property type="entry name" value="Transferase(Phosphotransferase) domain 1"/>
    <property type="match status" value="1"/>
</dbReference>
<evidence type="ECO:0000256" key="7">
    <source>
        <dbReference type="ARBA" id="ARBA00022777"/>
    </source>
</evidence>
<reference evidence="13" key="2">
    <citation type="submission" date="2021-04" db="EMBL/GenBank/DDBJ databases">
        <authorList>
            <person name="Gilroy R."/>
        </authorList>
    </citation>
    <scope>NUCLEOTIDE SEQUENCE</scope>
    <source>
        <strain evidence="13">ChiGjej1B1-98</strain>
    </source>
</reference>
<protein>
    <recommendedName>
        <fullName evidence="2">non-specific serine/threonine protein kinase</fullName>
        <ecNumber evidence="2">2.7.11.1</ecNumber>
    </recommendedName>
</protein>
<accession>A0A9D1YUU0</accession>
<evidence type="ECO:0000256" key="10">
    <source>
        <dbReference type="ARBA" id="ARBA00047899"/>
    </source>
</evidence>
<evidence type="ECO:0000256" key="1">
    <source>
        <dbReference type="ARBA" id="ARBA00009196"/>
    </source>
</evidence>
<evidence type="ECO:0000256" key="9">
    <source>
        <dbReference type="ARBA" id="ARBA00022842"/>
    </source>
</evidence>
<dbReference type="GO" id="GO:0005524">
    <property type="term" value="F:ATP binding"/>
    <property type="evidence" value="ECO:0007669"/>
    <property type="project" value="UniProtKB-KW"/>
</dbReference>
<gene>
    <name evidence="13" type="ORF">H9830_04650</name>
</gene>
<evidence type="ECO:0000256" key="3">
    <source>
        <dbReference type="ARBA" id="ARBA00022527"/>
    </source>
</evidence>
<organism evidence="13 14">
    <name type="scientific">Candidatus Agrococcus pullicola</name>
    <dbReference type="NCBI Taxonomy" id="2838429"/>
    <lineage>
        <taxon>Bacteria</taxon>
        <taxon>Bacillati</taxon>
        <taxon>Actinomycetota</taxon>
        <taxon>Actinomycetes</taxon>
        <taxon>Micrococcales</taxon>
        <taxon>Microbacteriaceae</taxon>
        <taxon>Agrococcus</taxon>
    </lineage>
</organism>
<dbReference type="EC" id="2.7.11.1" evidence="2"/>
<dbReference type="GO" id="GO:0004674">
    <property type="term" value="F:protein serine/threonine kinase activity"/>
    <property type="evidence" value="ECO:0007669"/>
    <property type="project" value="UniProtKB-KW"/>
</dbReference>
<evidence type="ECO:0000256" key="4">
    <source>
        <dbReference type="ARBA" id="ARBA00022679"/>
    </source>
</evidence>
<keyword evidence="8" id="KW-0067">ATP-binding</keyword>
<keyword evidence="4" id="KW-0808">Transferase</keyword>
<comment type="caution">
    <text evidence="13">The sequence shown here is derived from an EMBL/GenBank/DDBJ whole genome shotgun (WGS) entry which is preliminary data.</text>
</comment>
<evidence type="ECO:0000256" key="8">
    <source>
        <dbReference type="ARBA" id="ARBA00022840"/>
    </source>
</evidence>
<evidence type="ECO:0000256" key="6">
    <source>
        <dbReference type="ARBA" id="ARBA00022741"/>
    </source>
</evidence>
<dbReference type="Gene3D" id="3.30.200.20">
    <property type="entry name" value="Phosphorylase Kinase, domain 1"/>
    <property type="match status" value="1"/>
</dbReference>
<reference evidence="13" key="1">
    <citation type="journal article" date="2021" name="PeerJ">
        <title>Extensive microbial diversity within the chicken gut microbiome revealed by metagenomics and culture.</title>
        <authorList>
            <person name="Gilroy R."/>
            <person name="Ravi A."/>
            <person name="Getino M."/>
            <person name="Pursley I."/>
            <person name="Horton D.L."/>
            <person name="Alikhan N.F."/>
            <person name="Baker D."/>
            <person name="Gharbi K."/>
            <person name="Hall N."/>
            <person name="Watson M."/>
            <person name="Adriaenssens E.M."/>
            <person name="Foster-Nyarko E."/>
            <person name="Jarju S."/>
            <person name="Secka A."/>
            <person name="Antonio M."/>
            <person name="Oren A."/>
            <person name="Chaudhuri R.R."/>
            <person name="La Ragione R."/>
            <person name="Hildebrand F."/>
            <person name="Pallen M.J."/>
        </authorList>
    </citation>
    <scope>NUCLEOTIDE SEQUENCE</scope>
    <source>
        <strain evidence="13">ChiGjej1B1-98</strain>
    </source>
</reference>
<dbReference type="InterPro" id="IPR011009">
    <property type="entry name" value="Kinase-like_dom_sf"/>
</dbReference>
<name>A0A9D1YUU0_9MICO</name>
<dbReference type="InterPro" id="IPR051272">
    <property type="entry name" value="RIO-type_Ser/Thr_kinase"/>
</dbReference>
<comment type="catalytic activity">
    <reaction evidence="10">
        <text>L-threonyl-[protein] + ATP = O-phospho-L-threonyl-[protein] + ADP + H(+)</text>
        <dbReference type="Rhea" id="RHEA:46608"/>
        <dbReference type="Rhea" id="RHEA-COMP:11060"/>
        <dbReference type="Rhea" id="RHEA-COMP:11605"/>
        <dbReference type="ChEBI" id="CHEBI:15378"/>
        <dbReference type="ChEBI" id="CHEBI:30013"/>
        <dbReference type="ChEBI" id="CHEBI:30616"/>
        <dbReference type="ChEBI" id="CHEBI:61977"/>
        <dbReference type="ChEBI" id="CHEBI:456216"/>
        <dbReference type="EC" id="2.7.11.1"/>
    </reaction>
</comment>
<dbReference type="SMART" id="SM00090">
    <property type="entry name" value="RIO"/>
    <property type="match status" value="1"/>
</dbReference>
<dbReference type="SUPFAM" id="SSF56112">
    <property type="entry name" value="Protein kinase-like (PK-like)"/>
    <property type="match status" value="1"/>
</dbReference>
<sequence>MSSVQSSTPFSAPAELAAHTLEPDIDQRWSTWPAVTPTQRGPLPRPDWLVTTSAAFDTELGIVKTGKEADLFLIERAVPETHGCLLAAKRFRNAHNSDFHRSSVYEEGRSIRDTREARAIKRKTAYGRMVAAGHWAATEFGALCRAWEAGVPVPYPVQVNDTEVLMEFIGTGRVAAPRLAQSRRKGAALRDAYEQVVDILEGFARMGYVHGDLSAYNLLDDGERIVVIDLPQVIDVAANPLGFDFLQRDVVNIAEWFTRRGLEVDQEALFSDVMAQLW</sequence>
<dbReference type="InterPro" id="IPR000687">
    <property type="entry name" value="RIO_kinase"/>
</dbReference>
<proteinExistence type="inferred from homology"/>